<dbReference type="Pfam" id="PF01087">
    <property type="entry name" value="GalP_UDP_transf"/>
    <property type="match status" value="1"/>
</dbReference>
<dbReference type="GeneID" id="101510106"/>
<dbReference type="PANTHER" id="PTHR42763:SF2">
    <property type="entry name" value="ADP-GLUCOSE PHOSPHORYLASE"/>
    <property type="match status" value="1"/>
</dbReference>
<feature type="compositionally biased region" description="Low complexity" evidence="4">
    <location>
        <begin position="69"/>
        <end position="81"/>
    </location>
</feature>
<dbReference type="InterPro" id="IPR036265">
    <property type="entry name" value="HIT-like_sf"/>
</dbReference>
<feature type="domain" description="Galactose-1-phosphate uridyl transferase N-terminal" evidence="5">
    <location>
        <begin position="40"/>
        <end position="212"/>
    </location>
</feature>
<evidence type="ECO:0000313" key="6">
    <source>
        <dbReference type="Proteomes" id="UP000087171"/>
    </source>
</evidence>
<evidence type="ECO:0000256" key="4">
    <source>
        <dbReference type="SAM" id="MobiDB-lite"/>
    </source>
</evidence>
<dbReference type="AlphaFoldDB" id="A0A1S2XI49"/>
<keyword evidence="1" id="KW-0808">Transferase</keyword>
<keyword evidence="6" id="KW-1185">Reference proteome</keyword>
<sequence>MRTKTVGGRRRSLTSSFSFTTQDENDEDDEQKPILEQDPNQQLRKDEIWNRWIVFSPDKIKKPSDYKAKSSSNSNPSRNKPCCFCIGHEDQSTVEIFRVPSDDPNWKIRVVHNPYPALSRNFPEFGDGVNGNVLDGFGIHDVVIESPVHSDQLSDLSPKEIGDIFVAFVDRIRELVHLDSIKYIQVFKNHGVAAGASMSHSHSQMLALPLIPPSVSARLGSMKEFFLQTGKCCICDIQREDLLIDSSTYFFSLVPFAASFPFEIWIVPRHHSAHFHELDVEMAVDLGGLLKQILRKMSFQLNNPAFNFMIHTSPLHGNESEFAYSHWFIQIVPHLIATTGFELGTGCYINPVFPEDAAKILREVNVPLFAHERRTVGFSPPSKIVDYSDAFATKEVFPTREYLLNWARAIGRENGFTVIIQRSDTGGIGKKIGRKTTVILGCERSGKYRQYKDALARKTGTKKCGCPFRLRGRPVRNGDGWKVNVVCGFHNHEVIETVIGSTYAGRLSGEEKSLVDDLTKNMVKPKDILQTLKERNEENLTSIKQIYNVRQALKRSRIEMEHSA</sequence>
<feature type="region of interest" description="Disordered" evidence="4">
    <location>
        <begin position="62"/>
        <end position="81"/>
    </location>
</feature>
<organism evidence="6 7">
    <name type="scientific">Cicer arietinum</name>
    <name type="common">Chickpea</name>
    <name type="synonym">Garbanzo</name>
    <dbReference type="NCBI Taxonomy" id="3827"/>
    <lineage>
        <taxon>Eukaryota</taxon>
        <taxon>Viridiplantae</taxon>
        <taxon>Streptophyta</taxon>
        <taxon>Embryophyta</taxon>
        <taxon>Tracheophyta</taxon>
        <taxon>Spermatophyta</taxon>
        <taxon>Magnoliopsida</taxon>
        <taxon>eudicotyledons</taxon>
        <taxon>Gunneridae</taxon>
        <taxon>Pentapetalae</taxon>
        <taxon>rosids</taxon>
        <taxon>fabids</taxon>
        <taxon>Fabales</taxon>
        <taxon>Fabaceae</taxon>
        <taxon>Papilionoideae</taxon>
        <taxon>50 kb inversion clade</taxon>
        <taxon>NPAAA clade</taxon>
        <taxon>Hologalegina</taxon>
        <taxon>IRL clade</taxon>
        <taxon>Cicereae</taxon>
        <taxon>Cicer</taxon>
    </lineage>
</organism>
<proteinExistence type="predicted"/>
<dbReference type="PANTHER" id="PTHR42763">
    <property type="entry name" value="ADP-GLUCOSE PHOSPHORYLASE"/>
    <property type="match status" value="1"/>
</dbReference>
<dbReference type="GO" id="GO:0008108">
    <property type="term" value="F:UDP-glucose:hexose-1-phosphate uridylyltransferase activity"/>
    <property type="evidence" value="ECO:0007669"/>
    <property type="project" value="InterPro"/>
</dbReference>
<dbReference type="KEGG" id="cam:101510106"/>
<dbReference type="Gene3D" id="3.30.428.10">
    <property type="entry name" value="HIT-like"/>
    <property type="match status" value="2"/>
</dbReference>
<keyword evidence="2" id="KW-0548">Nucleotidyltransferase</keyword>
<protein>
    <submittedName>
        <fullName evidence="7">ADP-glucose phosphorylase-like</fullName>
    </submittedName>
</protein>
<accession>A0A1S2XI49</accession>
<gene>
    <name evidence="7" type="primary">LOC101510106</name>
</gene>
<dbReference type="Proteomes" id="UP000087171">
    <property type="component" value="Chromosome Ca2"/>
</dbReference>
<dbReference type="RefSeq" id="XP_004489707.1">
    <property type="nucleotide sequence ID" value="XM_004489650.3"/>
</dbReference>
<dbReference type="GO" id="GO:0006012">
    <property type="term" value="P:galactose metabolic process"/>
    <property type="evidence" value="ECO:0007669"/>
    <property type="project" value="InterPro"/>
</dbReference>
<feature type="compositionally biased region" description="Basic residues" evidence="4">
    <location>
        <begin position="1"/>
        <end position="12"/>
    </location>
</feature>
<feature type="region of interest" description="Disordered" evidence="4">
    <location>
        <begin position="1"/>
        <end position="43"/>
    </location>
</feature>
<evidence type="ECO:0000256" key="1">
    <source>
        <dbReference type="ARBA" id="ARBA00022679"/>
    </source>
</evidence>
<dbReference type="InterPro" id="IPR053177">
    <property type="entry name" value="ADP-glucose_phosphorylase"/>
</dbReference>
<name>A0A1S2XI49_CICAR</name>
<reference evidence="6" key="1">
    <citation type="journal article" date="2013" name="Nat. Biotechnol.">
        <title>Draft genome sequence of chickpea (Cicer arietinum) provides a resource for trait improvement.</title>
        <authorList>
            <person name="Varshney R.K."/>
            <person name="Song C."/>
            <person name="Saxena R.K."/>
            <person name="Azam S."/>
            <person name="Yu S."/>
            <person name="Sharpe A.G."/>
            <person name="Cannon S."/>
            <person name="Baek J."/>
            <person name="Rosen B.D."/>
            <person name="Tar'an B."/>
            <person name="Millan T."/>
            <person name="Zhang X."/>
            <person name="Ramsay L.D."/>
            <person name="Iwata A."/>
            <person name="Wang Y."/>
            <person name="Nelson W."/>
            <person name="Farmer A.D."/>
            <person name="Gaur P.M."/>
            <person name="Soderlund C."/>
            <person name="Penmetsa R.V."/>
            <person name="Xu C."/>
            <person name="Bharti A.K."/>
            <person name="He W."/>
            <person name="Winter P."/>
            <person name="Zhao S."/>
            <person name="Hane J.K."/>
            <person name="Carrasquilla-Garcia N."/>
            <person name="Condie J.A."/>
            <person name="Upadhyaya H.D."/>
            <person name="Luo M.C."/>
            <person name="Thudi M."/>
            <person name="Gowda C.L."/>
            <person name="Singh N.P."/>
            <person name="Lichtenzveig J."/>
            <person name="Gali K.K."/>
            <person name="Rubio J."/>
            <person name="Nadarajan N."/>
            <person name="Dolezel J."/>
            <person name="Bansal K.C."/>
            <person name="Xu X."/>
            <person name="Edwards D."/>
            <person name="Zhang G."/>
            <person name="Kahl G."/>
            <person name="Gil J."/>
            <person name="Singh K.B."/>
            <person name="Datta S.K."/>
            <person name="Jackson S.A."/>
            <person name="Wang J."/>
            <person name="Cook D.R."/>
        </authorList>
    </citation>
    <scope>NUCLEOTIDE SEQUENCE [LARGE SCALE GENOMIC DNA]</scope>
    <source>
        <strain evidence="6">cv. CDC Frontier</strain>
    </source>
</reference>
<dbReference type="OrthoDB" id="1923014at2759"/>
<dbReference type="SUPFAM" id="SSF54197">
    <property type="entry name" value="HIT-like"/>
    <property type="match status" value="2"/>
</dbReference>
<evidence type="ECO:0000259" key="5">
    <source>
        <dbReference type="Pfam" id="PF01087"/>
    </source>
</evidence>
<evidence type="ECO:0000256" key="2">
    <source>
        <dbReference type="ARBA" id="ARBA00022695"/>
    </source>
</evidence>
<evidence type="ECO:0000256" key="3">
    <source>
        <dbReference type="ARBA" id="ARBA00023277"/>
    </source>
</evidence>
<evidence type="ECO:0000313" key="7">
    <source>
        <dbReference type="RefSeq" id="XP_004489707.1"/>
    </source>
</evidence>
<reference evidence="7" key="2">
    <citation type="submission" date="2025-08" db="UniProtKB">
        <authorList>
            <consortium name="RefSeq"/>
        </authorList>
    </citation>
    <scope>IDENTIFICATION</scope>
    <source>
        <tissue evidence="7">Etiolated seedlings</tissue>
    </source>
</reference>
<keyword evidence="3" id="KW-0119">Carbohydrate metabolism</keyword>
<dbReference type="STRING" id="3827.A0A1S2XI49"/>
<dbReference type="InterPro" id="IPR005849">
    <property type="entry name" value="GalP_Utransf_N"/>
</dbReference>
<dbReference type="PaxDb" id="3827-XP_004489707.1"/>
<dbReference type="eggNOG" id="KOG2958">
    <property type="taxonomic scope" value="Eukaryota"/>
</dbReference>